<keyword evidence="1" id="KW-0812">Transmembrane</keyword>
<comment type="caution">
    <text evidence="2">The sequence shown here is derived from an EMBL/GenBank/DDBJ whole genome shotgun (WGS) entry which is preliminary data.</text>
</comment>
<feature type="transmembrane region" description="Helical" evidence="1">
    <location>
        <begin position="59"/>
        <end position="77"/>
    </location>
</feature>
<gene>
    <name evidence="2" type="ORF">GDO78_007128</name>
</gene>
<accession>A0A8J6FGC0</accession>
<feature type="transmembrane region" description="Helical" evidence="1">
    <location>
        <begin position="25"/>
        <end position="47"/>
    </location>
</feature>
<evidence type="ECO:0000313" key="3">
    <source>
        <dbReference type="Proteomes" id="UP000770717"/>
    </source>
</evidence>
<evidence type="ECO:0000256" key="1">
    <source>
        <dbReference type="SAM" id="Phobius"/>
    </source>
</evidence>
<dbReference type="OrthoDB" id="8943443at2759"/>
<proteinExistence type="predicted"/>
<dbReference type="Proteomes" id="UP000770717">
    <property type="component" value="Unassembled WGS sequence"/>
</dbReference>
<evidence type="ECO:0000313" key="2">
    <source>
        <dbReference type="EMBL" id="KAG9487089.1"/>
    </source>
</evidence>
<keyword evidence="3" id="KW-1185">Reference proteome</keyword>
<sequence length="79" mass="9287">MLGLIICCIARKSFKHKVCLCSYVETIYFSSIAAETIILVVSYYVYLLFSYCICRLERLYFVSWALFILLLWLTLLTKP</sequence>
<dbReference type="AlphaFoldDB" id="A0A8J6FGC0"/>
<organism evidence="2 3">
    <name type="scientific">Eleutherodactylus coqui</name>
    <name type="common">Puerto Rican coqui</name>
    <dbReference type="NCBI Taxonomy" id="57060"/>
    <lineage>
        <taxon>Eukaryota</taxon>
        <taxon>Metazoa</taxon>
        <taxon>Chordata</taxon>
        <taxon>Craniata</taxon>
        <taxon>Vertebrata</taxon>
        <taxon>Euteleostomi</taxon>
        <taxon>Amphibia</taxon>
        <taxon>Batrachia</taxon>
        <taxon>Anura</taxon>
        <taxon>Neobatrachia</taxon>
        <taxon>Hyloidea</taxon>
        <taxon>Eleutherodactylidae</taxon>
        <taxon>Eleutherodactylinae</taxon>
        <taxon>Eleutherodactylus</taxon>
        <taxon>Eleutherodactylus</taxon>
    </lineage>
</organism>
<protein>
    <submittedName>
        <fullName evidence="2">Uncharacterized protein</fullName>
    </submittedName>
</protein>
<name>A0A8J6FGC0_ELECQ</name>
<reference evidence="2" key="1">
    <citation type="thesis" date="2020" institute="ProQuest LLC" country="789 East Eisenhower Parkway, Ann Arbor, MI, USA">
        <title>Comparative Genomics and Chromosome Evolution.</title>
        <authorList>
            <person name="Mudd A.B."/>
        </authorList>
    </citation>
    <scope>NUCLEOTIDE SEQUENCE</scope>
    <source>
        <strain evidence="2">HN-11 Male</strain>
        <tissue evidence="2">Kidney and liver</tissue>
    </source>
</reference>
<keyword evidence="1" id="KW-0472">Membrane</keyword>
<keyword evidence="1" id="KW-1133">Transmembrane helix</keyword>
<dbReference type="EMBL" id="WNTK01000003">
    <property type="protein sequence ID" value="KAG9487089.1"/>
    <property type="molecule type" value="Genomic_DNA"/>
</dbReference>